<reference evidence="1" key="1">
    <citation type="submission" date="2018-05" db="EMBL/GenBank/DDBJ databases">
        <authorList>
            <person name="Lanie J.A."/>
            <person name="Ng W.-L."/>
            <person name="Kazmierczak K.M."/>
            <person name="Andrzejewski T.M."/>
            <person name="Davidsen T.M."/>
            <person name="Wayne K.J."/>
            <person name="Tettelin H."/>
            <person name="Glass J.I."/>
            <person name="Rusch D."/>
            <person name="Podicherti R."/>
            <person name="Tsui H.-C.T."/>
            <person name="Winkler M.E."/>
        </authorList>
    </citation>
    <scope>NUCLEOTIDE SEQUENCE</scope>
</reference>
<dbReference type="Gene3D" id="3.20.20.80">
    <property type="entry name" value="Glycosidases"/>
    <property type="match status" value="2"/>
</dbReference>
<evidence type="ECO:0008006" key="2">
    <source>
        <dbReference type="Google" id="ProtNLM"/>
    </source>
</evidence>
<proteinExistence type="predicted"/>
<name>A0A382FUQ7_9ZZZZ</name>
<organism evidence="1">
    <name type="scientific">marine metagenome</name>
    <dbReference type="NCBI Taxonomy" id="408172"/>
    <lineage>
        <taxon>unclassified sequences</taxon>
        <taxon>metagenomes</taxon>
        <taxon>ecological metagenomes</taxon>
    </lineage>
</organism>
<sequence>MNDIPSPVCGIFGHPGPLWKKDLRLSDLGINALFVDNPSLDGETIERARDEGCLVFAEFATLNGLYDDYVADHPEAHPIGADGQPAAPATWFMGACPTDPGFRASRMKALRSLLETYDVDGVWMDYLHWHAQFEDPYPQLVKTCFNDSCLAAFTSWSDVDIEGETTAQKADWILHHAPRQWEDWRVSVLVDWAREIRETVKQVRPRALVGNYQAAWKEEDFWGARRRCLGLDFDALAPYVDVFSPMLYHGHSGMSPEYLKEYVEYFCERHLIRTEAGRLPRLWPIVQAQATPPVSADELARVLEYGLGADSSGVMIFTSASVADDPEKAEVVRNIYTGVARG</sequence>
<evidence type="ECO:0000313" key="1">
    <source>
        <dbReference type="EMBL" id="SVB66379.1"/>
    </source>
</evidence>
<accession>A0A382FUQ7</accession>
<gene>
    <name evidence="1" type="ORF">METZ01_LOCUS219233</name>
</gene>
<dbReference type="InterPro" id="IPR017853">
    <property type="entry name" value="GH"/>
</dbReference>
<dbReference type="AlphaFoldDB" id="A0A382FUQ7"/>
<protein>
    <recommendedName>
        <fullName evidence="2">Glycosyl hydrolase-like 10 domain-containing protein</fullName>
    </recommendedName>
</protein>
<dbReference type="SUPFAM" id="SSF51445">
    <property type="entry name" value="(Trans)glycosidases"/>
    <property type="match status" value="1"/>
</dbReference>
<dbReference type="EMBL" id="UINC01051792">
    <property type="protein sequence ID" value="SVB66379.1"/>
    <property type="molecule type" value="Genomic_DNA"/>
</dbReference>